<evidence type="ECO:0000313" key="2">
    <source>
        <dbReference type="Proteomes" id="UP000183832"/>
    </source>
</evidence>
<keyword evidence="2" id="KW-1185">Reference proteome</keyword>
<dbReference type="AlphaFoldDB" id="A0A1J1J0H7"/>
<protein>
    <submittedName>
        <fullName evidence="1">CLUMA_CG018393, isoform A</fullName>
    </submittedName>
</protein>
<evidence type="ECO:0000313" key="1">
    <source>
        <dbReference type="EMBL" id="CRL05300.1"/>
    </source>
</evidence>
<organism evidence="1 2">
    <name type="scientific">Clunio marinus</name>
    <dbReference type="NCBI Taxonomy" id="568069"/>
    <lineage>
        <taxon>Eukaryota</taxon>
        <taxon>Metazoa</taxon>
        <taxon>Ecdysozoa</taxon>
        <taxon>Arthropoda</taxon>
        <taxon>Hexapoda</taxon>
        <taxon>Insecta</taxon>
        <taxon>Pterygota</taxon>
        <taxon>Neoptera</taxon>
        <taxon>Endopterygota</taxon>
        <taxon>Diptera</taxon>
        <taxon>Nematocera</taxon>
        <taxon>Chironomoidea</taxon>
        <taxon>Chironomidae</taxon>
        <taxon>Clunio</taxon>
    </lineage>
</organism>
<proteinExistence type="predicted"/>
<sequence>MTEYFMILLLLWQIRQREQTHIFPGWQLNSSAVRVSDCSFGKDINNCYDKIYTNFVIKNSKQNFLLLFWLMLFSSGVSKDE</sequence>
<name>A0A1J1J0H7_9DIPT</name>
<dbReference type="Proteomes" id="UP000183832">
    <property type="component" value="Unassembled WGS sequence"/>
</dbReference>
<dbReference type="EMBL" id="CVRI01000064">
    <property type="protein sequence ID" value="CRL05300.1"/>
    <property type="molecule type" value="Genomic_DNA"/>
</dbReference>
<accession>A0A1J1J0H7</accession>
<gene>
    <name evidence="1" type="ORF">CLUMA_CG018393</name>
</gene>
<reference evidence="1 2" key="1">
    <citation type="submission" date="2015-04" db="EMBL/GenBank/DDBJ databases">
        <authorList>
            <person name="Syromyatnikov M.Y."/>
            <person name="Popov V.N."/>
        </authorList>
    </citation>
    <scope>NUCLEOTIDE SEQUENCE [LARGE SCALE GENOMIC DNA]</scope>
</reference>